<reference evidence="1 2" key="1">
    <citation type="submission" date="2021-06" db="EMBL/GenBank/DDBJ databases">
        <title>Caerostris extrusa draft genome.</title>
        <authorList>
            <person name="Kono N."/>
            <person name="Arakawa K."/>
        </authorList>
    </citation>
    <scope>NUCLEOTIDE SEQUENCE [LARGE SCALE GENOMIC DNA]</scope>
</reference>
<dbReference type="Proteomes" id="UP001054945">
    <property type="component" value="Unassembled WGS sequence"/>
</dbReference>
<name>A0AAV4XIA4_CAEEX</name>
<keyword evidence="2" id="KW-1185">Reference proteome</keyword>
<organism evidence="1 2">
    <name type="scientific">Caerostris extrusa</name>
    <name type="common">Bark spider</name>
    <name type="synonym">Caerostris bankana</name>
    <dbReference type="NCBI Taxonomy" id="172846"/>
    <lineage>
        <taxon>Eukaryota</taxon>
        <taxon>Metazoa</taxon>
        <taxon>Ecdysozoa</taxon>
        <taxon>Arthropoda</taxon>
        <taxon>Chelicerata</taxon>
        <taxon>Arachnida</taxon>
        <taxon>Araneae</taxon>
        <taxon>Araneomorphae</taxon>
        <taxon>Entelegynae</taxon>
        <taxon>Araneoidea</taxon>
        <taxon>Araneidae</taxon>
        <taxon>Caerostris</taxon>
    </lineage>
</organism>
<proteinExistence type="predicted"/>
<evidence type="ECO:0000313" key="1">
    <source>
        <dbReference type="EMBL" id="GIY94178.1"/>
    </source>
</evidence>
<sequence>MSISFDDILINEVQKYPHLYDLSDANQKNKLMSSWSNLLSQDGKDVQQEFCERSLVETDVENDSFIDQAPPPRKKRKFELYDRALEKPSSRLCLKGAIPKGCFRTHREKYRYIYQPSPETETLDVKGNIDMPSVTGINRWENLEVRRYFPGGISELF</sequence>
<accession>A0AAV4XIA4</accession>
<dbReference type="EMBL" id="BPLR01017756">
    <property type="protein sequence ID" value="GIY94178.1"/>
    <property type="molecule type" value="Genomic_DNA"/>
</dbReference>
<comment type="caution">
    <text evidence="1">The sequence shown here is derived from an EMBL/GenBank/DDBJ whole genome shotgun (WGS) entry which is preliminary data.</text>
</comment>
<dbReference type="AlphaFoldDB" id="A0AAV4XIA4"/>
<protein>
    <submittedName>
        <fullName evidence="1">Uncharacterized protein</fullName>
    </submittedName>
</protein>
<gene>
    <name evidence="1" type="ORF">CEXT_360611</name>
</gene>
<evidence type="ECO:0000313" key="2">
    <source>
        <dbReference type="Proteomes" id="UP001054945"/>
    </source>
</evidence>